<protein>
    <recommendedName>
        <fullName evidence="4">Tyr recombinase domain-containing protein</fullName>
    </recommendedName>
</protein>
<feature type="compositionally biased region" description="Basic and acidic residues" evidence="1">
    <location>
        <begin position="8"/>
        <end position="18"/>
    </location>
</feature>
<dbReference type="Proteomes" id="UP000494365">
    <property type="component" value="Unassembled WGS sequence"/>
</dbReference>
<evidence type="ECO:0000313" key="2">
    <source>
        <dbReference type="EMBL" id="CAB3809062.1"/>
    </source>
</evidence>
<gene>
    <name evidence="2" type="ORF">LMG28614_06942</name>
</gene>
<accession>A0A6S7BRA4</accession>
<evidence type="ECO:0008006" key="4">
    <source>
        <dbReference type="Google" id="ProtNLM"/>
    </source>
</evidence>
<keyword evidence="3" id="KW-1185">Reference proteome</keyword>
<evidence type="ECO:0000313" key="3">
    <source>
        <dbReference type="Proteomes" id="UP000494365"/>
    </source>
</evidence>
<dbReference type="RefSeq" id="WP_175153787.1">
    <property type="nucleotide sequence ID" value="NZ_CADIKK010000066.1"/>
</dbReference>
<dbReference type="EMBL" id="CADIKK010000066">
    <property type="protein sequence ID" value="CAB3809062.1"/>
    <property type="molecule type" value="Genomic_DNA"/>
</dbReference>
<name>A0A6S7BRA4_9BURK</name>
<organism evidence="2 3">
    <name type="scientific">Paraburkholderia ultramafica</name>
    <dbReference type="NCBI Taxonomy" id="1544867"/>
    <lineage>
        <taxon>Bacteria</taxon>
        <taxon>Pseudomonadati</taxon>
        <taxon>Pseudomonadota</taxon>
        <taxon>Betaproteobacteria</taxon>
        <taxon>Burkholderiales</taxon>
        <taxon>Burkholderiaceae</taxon>
        <taxon>Paraburkholderia</taxon>
    </lineage>
</organism>
<evidence type="ECO:0000256" key="1">
    <source>
        <dbReference type="SAM" id="MobiDB-lite"/>
    </source>
</evidence>
<dbReference type="AlphaFoldDB" id="A0A6S7BRA4"/>
<proteinExistence type="predicted"/>
<feature type="region of interest" description="Disordered" evidence="1">
    <location>
        <begin position="1"/>
        <end position="22"/>
    </location>
</feature>
<sequence>MQNRNFKKAAEKQRDSASESRGILRVSSRSAWTDLTWDLDNPSPGQISRIGWDFLLPDGSRSTAKKNFELLESFREIILGMIEDGGWYGRTLKPGSTSVLATGARHLFRWMVFRGLRSINELDSAAQQRYLDDIPFLIVCGDEFYGHNMDNAEFEPDEEIDYDEVTSDVDVPSNVELEPYEEEADGSQSDLMTWGKVRCRIIIFYAAYAQGHRLKKRGFGSMFEEPFGGKKITDVTAKLTSCTVGKTPPLPDEVAAPLLSKAIEWVLGKSEDVIALQKIHNDIRDNGLENGHCVSYISCSIRKALMEYEFSAMPGSPDPWRAKLEKKEVHVVDGKFVTHGAADFLRYSANRTRDACIILLMYLVGLRPGEICGIKGGLNEETGLPSCIEIRYSRSGLLEMFYLRSIVSKGKAQPSEAEWLLACRPVGSIHIPLTLFAVIVLQRLFSPWRRMSNMPLSNFEWVMPVVGRENE</sequence>
<reference evidence="2 3" key="1">
    <citation type="submission" date="2020-04" db="EMBL/GenBank/DDBJ databases">
        <authorList>
            <person name="De Canck E."/>
        </authorList>
    </citation>
    <scope>NUCLEOTIDE SEQUENCE [LARGE SCALE GENOMIC DNA]</scope>
    <source>
        <strain evidence="2 3">LMG 28614</strain>
    </source>
</reference>